<dbReference type="Proteomes" id="UP000182827">
    <property type="component" value="Unassembled WGS sequence"/>
</dbReference>
<sequence>MHSMVFQLIDKSLELDLIFFQIENAHFYK</sequence>
<protein>
    <submittedName>
        <fullName evidence="1">Uncharacterized protein</fullName>
    </submittedName>
</protein>
<name>A0A1I6U821_9GAMM</name>
<dbReference type="EMBL" id="FOZU01000015">
    <property type="protein sequence ID" value="SFS97606.1"/>
    <property type="molecule type" value="Genomic_DNA"/>
</dbReference>
<evidence type="ECO:0000313" key="1">
    <source>
        <dbReference type="EMBL" id="SFS97606.1"/>
    </source>
</evidence>
<proteinExistence type="predicted"/>
<keyword evidence="2" id="KW-1185">Reference proteome</keyword>
<dbReference type="AlphaFoldDB" id="A0A1I6U821"/>
<organism evidence="1 2">
    <name type="scientific">Acinetobacter bohemicus</name>
    <dbReference type="NCBI Taxonomy" id="1435036"/>
    <lineage>
        <taxon>Bacteria</taxon>
        <taxon>Pseudomonadati</taxon>
        <taxon>Pseudomonadota</taxon>
        <taxon>Gammaproteobacteria</taxon>
        <taxon>Moraxellales</taxon>
        <taxon>Moraxellaceae</taxon>
        <taxon>Acinetobacter</taxon>
    </lineage>
</organism>
<accession>A0A1I6U821</accession>
<gene>
    <name evidence="1" type="ORF">SAMN05444586_10153</name>
</gene>
<reference evidence="2" key="1">
    <citation type="submission" date="2016-10" db="EMBL/GenBank/DDBJ databases">
        <authorList>
            <person name="Varghese N."/>
            <person name="Submissions S."/>
        </authorList>
    </citation>
    <scope>NUCLEOTIDE SEQUENCE [LARGE SCALE GENOMIC DNA]</scope>
    <source>
        <strain evidence="2">ANC 5076</strain>
    </source>
</reference>
<evidence type="ECO:0000313" key="2">
    <source>
        <dbReference type="Proteomes" id="UP000182827"/>
    </source>
</evidence>